<name>X1QA78_9ZZZZ</name>
<dbReference type="AlphaFoldDB" id="X1QA78"/>
<comment type="caution">
    <text evidence="1">The sequence shown here is derived from an EMBL/GenBank/DDBJ whole genome shotgun (WGS) entry which is preliminary data.</text>
</comment>
<evidence type="ECO:0000313" key="1">
    <source>
        <dbReference type="EMBL" id="GAI65382.1"/>
    </source>
</evidence>
<dbReference type="Gene3D" id="3.40.30.10">
    <property type="entry name" value="Glutaredoxin"/>
    <property type="match status" value="1"/>
</dbReference>
<dbReference type="CDD" id="cd02980">
    <property type="entry name" value="TRX_Fd_family"/>
    <property type="match status" value="1"/>
</dbReference>
<organism evidence="1">
    <name type="scientific">marine sediment metagenome</name>
    <dbReference type="NCBI Taxonomy" id="412755"/>
    <lineage>
        <taxon>unclassified sequences</taxon>
        <taxon>metagenomes</taxon>
        <taxon>ecological metagenomes</taxon>
    </lineage>
</organism>
<dbReference type="InterPro" id="IPR036249">
    <property type="entry name" value="Thioredoxin-like_sf"/>
</dbReference>
<protein>
    <recommendedName>
        <fullName evidence="2">NADP oxidoreductase</fullName>
    </recommendedName>
</protein>
<dbReference type="SUPFAM" id="SSF52833">
    <property type="entry name" value="Thioredoxin-like"/>
    <property type="match status" value="1"/>
</dbReference>
<sequence length="127" mass="13741">MAKLTIKDLQKIKDKTRRTTQLREGAGRAKVTVHMGTCGIAAGARDIMDAVLKVVEEQDVSDVIVTTSGCAGLCSQEPMATVEVADEAPVKYVDLTPEKIRKVFKEHVLGGKIVTNYALAMGSERTH</sequence>
<evidence type="ECO:0008006" key="2">
    <source>
        <dbReference type="Google" id="ProtNLM"/>
    </source>
</evidence>
<proteinExistence type="predicted"/>
<accession>X1QA78</accession>
<gene>
    <name evidence="1" type="ORF">S12H4_10737</name>
</gene>
<reference evidence="1" key="1">
    <citation type="journal article" date="2014" name="Front. Microbiol.">
        <title>High frequency of phylogenetically diverse reductive dehalogenase-homologous genes in deep subseafloor sedimentary metagenomes.</title>
        <authorList>
            <person name="Kawai M."/>
            <person name="Futagami T."/>
            <person name="Toyoda A."/>
            <person name="Takaki Y."/>
            <person name="Nishi S."/>
            <person name="Hori S."/>
            <person name="Arai W."/>
            <person name="Tsubouchi T."/>
            <person name="Morono Y."/>
            <person name="Uchiyama I."/>
            <person name="Ito T."/>
            <person name="Fujiyama A."/>
            <person name="Inagaki F."/>
            <person name="Takami H."/>
        </authorList>
    </citation>
    <scope>NUCLEOTIDE SEQUENCE</scope>
    <source>
        <strain evidence="1">Expedition CK06-06</strain>
    </source>
</reference>
<dbReference type="EMBL" id="BARW01004658">
    <property type="protein sequence ID" value="GAI65382.1"/>
    <property type="molecule type" value="Genomic_DNA"/>
</dbReference>